<name>A0A6J7H1G2_9ZZZZ</name>
<dbReference type="EMBL" id="CAFBMB010000161">
    <property type="protein sequence ID" value="CAB4910320.1"/>
    <property type="molecule type" value="Genomic_DNA"/>
</dbReference>
<proteinExistence type="predicted"/>
<gene>
    <name evidence="1" type="ORF">UFOPK3516_01456</name>
</gene>
<organism evidence="1">
    <name type="scientific">freshwater metagenome</name>
    <dbReference type="NCBI Taxonomy" id="449393"/>
    <lineage>
        <taxon>unclassified sequences</taxon>
        <taxon>metagenomes</taxon>
        <taxon>ecological metagenomes</taxon>
    </lineage>
</organism>
<protein>
    <submittedName>
        <fullName evidence="1">Unannotated protein</fullName>
    </submittedName>
</protein>
<evidence type="ECO:0000313" key="1">
    <source>
        <dbReference type="EMBL" id="CAB4910320.1"/>
    </source>
</evidence>
<accession>A0A6J7H1G2</accession>
<dbReference type="AlphaFoldDB" id="A0A6J7H1G2"/>
<reference evidence="1" key="1">
    <citation type="submission" date="2020-05" db="EMBL/GenBank/DDBJ databases">
        <authorList>
            <person name="Chiriac C."/>
            <person name="Salcher M."/>
            <person name="Ghai R."/>
            <person name="Kavagutti S V."/>
        </authorList>
    </citation>
    <scope>NUCLEOTIDE SEQUENCE</scope>
</reference>
<sequence length="284" mass="30541">MLRVAECVTRGGVFQSDGRVDVAGGNSINRVLFVCVHLEELSDALLLVFGRVDHLCATLGLAGVDANVGESTEERVRDHLERESGEGLGRCRLARDNLLEIAHVVALNIGNVERRGQVVDHGIEHWLHTAVLERRTTQHGVDLAVDGELANGSLDFSDRQVFATKELLKQNFVGLGDGLEQRGAVLVSLVDHVGGNFFNVVLGAQLHVTLGVSTPGECLHLNQVDNALKGVLGTDGKLNHERLGAQAVDDGVDREVEVGAQFVHFVNEANARNVILVGLTPHGF</sequence>